<dbReference type="PANTHER" id="PTHR43818:SF5">
    <property type="entry name" value="OXIDOREDUCTASE FAMILY PROTEIN"/>
    <property type="match status" value="1"/>
</dbReference>
<dbReference type="NCBIfam" id="TIGR01409">
    <property type="entry name" value="TAT_signal_seq"/>
    <property type="match status" value="1"/>
</dbReference>
<dbReference type="InterPro" id="IPR006311">
    <property type="entry name" value="TAT_signal"/>
</dbReference>
<dbReference type="Gene3D" id="3.40.50.720">
    <property type="entry name" value="NAD(P)-binding Rossmann-like Domain"/>
    <property type="match status" value="1"/>
</dbReference>
<dbReference type="Pfam" id="PF22725">
    <property type="entry name" value="GFO_IDH_MocA_C3"/>
    <property type="match status" value="1"/>
</dbReference>
<dbReference type="RefSeq" id="WP_171596544.1">
    <property type="nucleotide sequence ID" value="NZ_RZNH01000031.1"/>
</dbReference>
<dbReference type="SUPFAM" id="SSF55347">
    <property type="entry name" value="Glyceraldehyde-3-phosphate dehydrogenase-like, C-terminal domain"/>
    <property type="match status" value="1"/>
</dbReference>
<dbReference type="InterPro" id="IPR036291">
    <property type="entry name" value="NAD(P)-bd_dom_sf"/>
</dbReference>
<dbReference type="InterPro" id="IPR000683">
    <property type="entry name" value="Gfo/Idh/MocA-like_OxRdtase_N"/>
</dbReference>
<keyword evidence="4" id="KW-1185">Reference proteome</keyword>
<gene>
    <name evidence="3" type="ORF">ELS83_15850</name>
</gene>
<reference evidence="3 4" key="1">
    <citation type="submission" date="2018-12" db="EMBL/GenBank/DDBJ databases">
        <title>Marinifilum JC070 sp. nov., a marine bacterium isolated from Yongle Blue Hole in the South China Sea.</title>
        <authorList>
            <person name="Fu T."/>
        </authorList>
    </citation>
    <scope>NUCLEOTIDE SEQUENCE [LARGE SCALE GENOMIC DNA]</scope>
    <source>
        <strain evidence="3 4">JC070</strain>
    </source>
</reference>
<organism evidence="3 4">
    <name type="scientific">Marinifilum caeruleilacunae</name>
    <dbReference type="NCBI Taxonomy" id="2499076"/>
    <lineage>
        <taxon>Bacteria</taxon>
        <taxon>Pseudomonadati</taxon>
        <taxon>Bacteroidota</taxon>
        <taxon>Bacteroidia</taxon>
        <taxon>Marinilabiliales</taxon>
        <taxon>Marinifilaceae</taxon>
    </lineage>
</organism>
<evidence type="ECO:0000313" key="4">
    <source>
        <dbReference type="Proteomes" id="UP000732105"/>
    </source>
</evidence>
<feature type="domain" description="Gfo/Idh/MocA-like oxidoreductase N-terminal" evidence="1">
    <location>
        <begin position="44"/>
        <end position="167"/>
    </location>
</feature>
<dbReference type="PANTHER" id="PTHR43818">
    <property type="entry name" value="BCDNA.GH03377"/>
    <property type="match status" value="1"/>
</dbReference>
<dbReference type="Gene3D" id="3.30.360.10">
    <property type="entry name" value="Dihydrodipicolinate Reductase, domain 2"/>
    <property type="match status" value="1"/>
</dbReference>
<evidence type="ECO:0000259" key="1">
    <source>
        <dbReference type="Pfam" id="PF01408"/>
    </source>
</evidence>
<dbReference type="Pfam" id="PF01408">
    <property type="entry name" value="GFO_IDH_MocA"/>
    <property type="match status" value="1"/>
</dbReference>
<dbReference type="SUPFAM" id="SSF51735">
    <property type="entry name" value="NAD(P)-binding Rossmann-fold domains"/>
    <property type="match status" value="1"/>
</dbReference>
<sequence>MTKRSSRRDFIKTSTLATAGITMAGMGMSAKSYGKIIGSNDRMQVAIAGLGRRYKAFLGGIAHKESNVELLYLCDVMDHQLEKASKKCSDLFGYKSKLEKDVRKVIADKNVDALFIATPDHWHTPGALMALEAGKHVYIEKPCSHNMFENELLIAAQQKYNKAIQMGNQQRSAVHSIEIISQIHNGLIGDVYKAVAFYSNKRGEVPTPQKAAVPTGLDWDLFQGPSPRKEYTHDTWNYNWHWYGWDFGTAEMGNNATHELDIARWALDVKYPEQVFVEADKRHYKNDGWEMYDTMEATFKFENGKVITWDGKSRNAFNTYGAGRGTIIYGTEGTVWVDRELYRIFDRKGKLVKEVLSATKESGTALGGGGETSTLHVRNFFDAARGKDKLTSPITQGAISQAMTHYANIAYRIGKGFDIDSHSGRIFDRDAMKLWGREYEKGWEPKL</sequence>
<dbReference type="InterPro" id="IPR019546">
    <property type="entry name" value="TAT_signal_bac_arc"/>
</dbReference>
<name>A0ABX1WZM1_9BACT</name>
<dbReference type="EMBL" id="RZNH01000031">
    <property type="protein sequence ID" value="NOU61280.1"/>
    <property type="molecule type" value="Genomic_DNA"/>
</dbReference>
<dbReference type="Proteomes" id="UP000732105">
    <property type="component" value="Unassembled WGS sequence"/>
</dbReference>
<dbReference type="InterPro" id="IPR050463">
    <property type="entry name" value="Gfo/Idh/MocA_oxidrdct_glycsds"/>
</dbReference>
<dbReference type="PROSITE" id="PS51318">
    <property type="entry name" value="TAT"/>
    <property type="match status" value="1"/>
</dbReference>
<dbReference type="InterPro" id="IPR055170">
    <property type="entry name" value="GFO_IDH_MocA-like_dom"/>
</dbReference>
<proteinExistence type="predicted"/>
<evidence type="ECO:0000313" key="3">
    <source>
        <dbReference type="EMBL" id="NOU61280.1"/>
    </source>
</evidence>
<feature type="domain" description="GFO/IDH/MocA-like oxidoreductase" evidence="2">
    <location>
        <begin position="236"/>
        <end position="335"/>
    </location>
</feature>
<comment type="caution">
    <text evidence="3">The sequence shown here is derived from an EMBL/GenBank/DDBJ whole genome shotgun (WGS) entry which is preliminary data.</text>
</comment>
<evidence type="ECO:0000259" key="2">
    <source>
        <dbReference type="Pfam" id="PF22725"/>
    </source>
</evidence>
<protein>
    <submittedName>
        <fullName evidence="3">Twin-arginine translocation signal domain-containing protein</fullName>
    </submittedName>
</protein>
<accession>A0ABX1WZM1</accession>